<protein>
    <recommendedName>
        <fullName evidence="3">DUF4432 family protein</fullName>
    </recommendedName>
</protein>
<proteinExistence type="predicted"/>
<sequence length="169" mass="18728">MNPSPLPPLELSTGQGGELLGELRYVRSEYSFTFIPADDQALVERCPDGRTSILLDDLQIEIGLPRQEVLFAWGLHPHTLWRERLLEPPEPVPGVVRVSRPTDLEPGTAIEADGRRDWTTEWDPGSGWLRIAGSEHDGASPVEVATNVVLTLEEGRLRSVWLAPAFVDS</sequence>
<name>A0ABP9AP61_9PSEU</name>
<gene>
    <name evidence="1" type="ORF">GCM10023200_17320</name>
</gene>
<accession>A0ABP9AP61</accession>
<organism evidence="1 2">
    <name type="scientific">Actinomycetospora chlora</name>
    <dbReference type="NCBI Taxonomy" id="663608"/>
    <lineage>
        <taxon>Bacteria</taxon>
        <taxon>Bacillati</taxon>
        <taxon>Actinomycetota</taxon>
        <taxon>Actinomycetes</taxon>
        <taxon>Pseudonocardiales</taxon>
        <taxon>Pseudonocardiaceae</taxon>
        <taxon>Actinomycetospora</taxon>
    </lineage>
</organism>
<evidence type="ECO:0008006" key="3">
    <source>
        <dbReference type="Google" id="ProtNLM"/>
    </source>
</evidence>
<dbReference type="Proteomes" id="UP001500928">
    <property type="component" value="Unassembled WGS sequence"/>
</dbReference>
<dbReference type="EMBL" id="BAABHO010000010">
    <property type="protein sequence ID" value="GAA4784256.1"/>
    <property type="molecule type" value="Genomic_DNA"/>
</dbReference>
<reference evidence="2" key="1">
    <citation type="journal article" date="2019" name="Int. J. Syst. Evol. Microbiol.">
        <title>The Global Catalogue of Microorganisms (GCM) 10K type strain sequencing project: providing services to taxonomists for standard genome sequencing and annotation.</title>
        <authorList>
            <consortium name="The Broad Institute Genomics Platform"/>
            <consortium name="The Broad Institute Genome Sequencing Center for Infectious Disease"/>
            <person name="Wu L."/>
            <person name="Ma J."/>
        </authorList>
    </citation>
    <scope>NUCLEOTIDE SEQUENCE [LARGE SCALE GENOMIC DNA]</scope>
    <source>
        <strain evidence="2">JCM 17979</strain>
    </source>
</reference>
<evidence type="ECO:0000313" key="1">
    <source>
        <dbReference type="EMBL" id="GAA4784256.1"/>
    </source>
</evidence>
<evidence type="ECO:0000313" key="2">
    <source>
        <dbReference type="Proteomes" id="UP001500928"/>
    </source>
</evidence>
<keyword evidence="2" id="KW-1185">Reference proteome</keyword>
<comment type="caution">
    <text evidence="1">The sequence shown here is derived from an EMBL/GenBank/DDBJ whole genome shotgun (WGS) entry which is preliminary data.</text>
</comment>